<gene>
    <name evidence="2" type="ORF">H0266_02275</name>
</gene>
<accession>A0A838CQ11</accession>
<dbReference type="Proteomes" id="UP000571017">
    <property type="component" value="Unassembled WGS sequence"/>
</dbReference>
<proteinExistence type="predicted"/>
<keyword evidence="1" id="KW-0812">Transmembrane</keyword>
<organism evidence="2 3">
    <name type="scientific">Halobacillus locisalis</name>
    <dbReference type="NCBI Taxonomy" id="220753"/>
    <lineage>
        <taxon>Bacteria</taxon>
        <taxon>Bacillati</taxon>
        <taxon>Bacillota</taxon>
        <taxon>Bacilli</taxon>
        <taxon>Bacillales</taxon>
        <taxon>Bacillaceae</taxon>
        <taxon>Halobacillus</taxon>
    </lineage>
</organism>
<sequence length="90" mass="10580">MKRWLLIVLVVMNALYIYSTFVDWNIRWGNVWTMFMAVLLLGSMVLSGWFLLRSRKRSGYHPYLSVVLLSLSIASFGWFAFLNYLSFIMG</sequence>
<evidence type="ECO:0000256" key="1">
    <source>
        <dbReference type="SAM" id="Phobius"/>
    </source>
</evidence>
<dbReference type="AlphaFoldDB" id="A0A838CQ11"/>
<feature type="transmembrane region" description="Helical" evidence="1">
    <location>
        <begin position="64"/>
        <end position="85"/>
    </location>
</feature>
<keyword evidence="3" id="KW-1185">Reference proteome</keyword>
<evidence type="ECO:0000313" key="2">
    <source>
        <dbReference type="EMBL" id="MBA2173716.1"/>
    </source>
</evidence>
<feature type="transmembrane region" description="Helical" evidence="1">
    <location>
        <begin position="29"/>
        <end position="52"/>
    </location>
</feature>
<keyword evidence="1" id="KW-0472">Membrane</keyword>
<comment type="caution">
    <text evidence="2">The sequence shown here is derived from an EMBL/GenBank/DDBJ whole genome shotgun (WGS) entry which is preliminary data.</text>
</comment>
<dbReference type="RefSeq" id="WP_181470758.1">
    <property type="nucleotide sequence ID" value="NZ_JACEFG010000001.1"/>
</dbReference>
<reference evidence="2 3" key="1">
    <citation type="journal article" date="2004" name="Extremophiles">
        <title>Halobacillus locisalis sp. nov., a halophilic bacterium isolated from a marine solar saltern of the Yellow Sea in Korea.</title>
        <authorList>
            <person name="Yoon J.H."/>
            <person name="Kang K.H."/>
            <person name="Oh T.K."/>
            <person name="Park Y.H."/>
        </authorList>
    </citation>
    <scope>NUCLEOTIDE SEQUENCE [LARGE SCALE GENOMIC DNA]</scope>
    <source>
        <strain evidence="2 3">KCTC 3788</strain>
    </source>
</reference>
<protein>
    <submittedName>
        <fullName evidence="2">Uncharacterized protein</fullName>
    </submittedName>
</protein>
<keyword evidence="1" id="KW-1133">Transmembrane helix</keyword>
<dbReference type="EMBL" id="JACEFG010000001">
    <property type="protein sequence ID" value="MBA2173716.1"/>
    <property type="molecule type" value="Genomic_DNA"/>
</dbReference>
<name>A0A838CQ11_9BACI</name>
<evidence type="ECO:0000313" key="3">
    <source>
        <dbReference type="Proteomes" id="UP000571017"/>
    </source>
</evidence>